<accession>A0A9X4HAC1</accession>
<reference evidence="2" key="1">
    <citation type="journal article" date="2022" name="Phytopathology">
        <title>Whole genome sequencing-based tracing of a 2022 introduction and outbreak of Xanthomonas hortorum pv. pelargonii.</title>
        <authorList>
            <person name="Iruegas Bocardo F."/>
            <person name="Weisberg A.J."/>
            <person name="Riutta E.R."/>
            <person name="Kilday K.B."/>
            <person name="Bonkowski J.C."/>
            <person name="Creswell T.C."/>
            <person name="Daughtrey M."/>
            <person name="Rane K.K."/>
            <person name="Grunwald N.J."/>
            <person name="Chang J.H."/>
            <person name="Putnam M."/>
        </authorList>
    </citation>
    <scope>NUCLEOTIDE SEQUENCE</scope>
    <source>
        <strain evidence="2">22-338</strain>
    </source>
</reference>
<gene>
    <name evidence="2" type="ORF">NY667_24575</name>
</gene>
<comment type="caution">
    <text evidence="2">The sequence shown here is derived from an EMBL/GenBank/DDBJ whole genome shotgun (WGS) entry which is preliminary data.</text>
</comment>
<feature type="region of interest" description="Disordered" evidence="1">
    <location>
        <begin position="1"/>
        <end position="20"/>
    </location>
</feature>
<dbReference type="EMBL" id="JANWTP010000212">
    <property type="protein sequence ID" value="MDC8640856.1"/>
    <property type="molecule type" value="Genomic_DNA"/>
</dbReference>
<protein>
    <submittedName>
        <fullName evidence="2">Uncharacterized protein</fullName>
    </submittedName>
</protein>
<name>A0A9X4HAC1_9XANT</name>
<dbReference type="Proteomes" id="UP001140230">
    <property type="component" value="Unassembled WGS sequence"/>
</dbReference>
<organism evidence="2 3">
    <name type="scientific">Xanthomonas hortorum pv. hederae</name>
    <dbReference type="NCBI Taxonomy" id="453603"/>
    <lineage>
        <taxon>Bacteria</taxon>
        <taxon>Pseudomonadati</taxon>
        <taxon>Pseudomonadota</taxon>
        <taxon>Gammaproteobacteria</taxon>
        <taxon>Lysobacterales</taxon>
        <taxon>Lysobacteraceae</taxon>
        <taxon>Xanthomonas</taxon>
    </lineage>
</organism>
<evidence type="ECO:0000313" key="3">
    <source>
        <dbReference type="Proteomes" id="UP001140230"/>
    </source>
</evidence>
<evidence type="ECO:0000313" key="2">
    <source>
        <dbReference type="EMBL" id="MDC8640856.1"/>
    </source>
</evidence>
<dbReference type="RefSeq" id="WP_146094747.1">
    <property type="nucleotide sequence ID" value="NZ_CP168173.1"/>
</dbReference>
<sequence length="60" mass="6775">MENTGEGKFIDEKGSAGQDESFEGDWLVDVWHPQLVALAVKRREDRLGLPPIDYSKTDLD</sequence>
<reference evidence="2" key="2">
    <citation type="submission" date="2022-08" db="EMBL/GenBank/DDBJ databases">
        <authorList>
            <person name="Iruegas-Bocardo F."/>
            <person name="Weisberg A.J."/>
            <person name="Riutta E.R."/>
            <person name="Kilday K."/>
            <person name="Bonkowski J.C."/>
            <person name="Creswell T."/>
            <person name="Daughtrey M.L."/>
            <person name="Rane K."/>
            <person name="Grunwald N.J."/>
            <person name="Chang J.H."/>
            <person name="Putnam M.L."/>
        </authorList>
    </citation>
    <scope>NUCLEOTIDE SEQUENCE</scope>
    <source>
        <strain evidence="2">22-338</strain>
    </source>
</reference>
<dbReference type="AlphaFoldDB" id="A0A9X4HAC1"/>
<proteinExistence type="predicted"/>
<evidence type="ECO:0000256" key="1">
    <source>
        <dbReference type="SAM" id="MobiDB-lite"/>
    </source>
</evidence>